<keyword evidence="2" id="KW-0812">Transmembrane</keyword>
<evidence type="ECO:0000256" key="2">
    <source>
        <dbReference type="SAM" id="Phobius"/>
    </source>
</evidence>
<feature type="coiled-coil region" evidence="1">
    <location>
        <begin position="1310"/>
        <end position="1337"/>
    </location>
</feature>
<feature type="transmembrane region" description="Helical" evidence="2">
    <location>
        <begin position="2129"/>
        <end position="2151"/>
    </location>
</feature>
<gene>
    <name evidence="3" type="ORF">UFOVP817_18</name>
</gene>
<protein>
    <submittedName>
        <fullName evidence="3">Uncharacterized protein</fullName>
    </submittedName>
</protein>
<accession>A0A6J5P0U5</accession>
<feature type="transmembrane region" description="Helical" evidence="2">
    <location>
        <begin position="2166"/>
        <end position="2185"/>
    </location>
</feature>
<keyword evidence="1" id="KW-0175">Coiled coil</keyword>
<reference evidence="3" key="1">
    <citation type="submission" date="2020-04" db="EMBL/GenBank/DDBJ databases">
        <authorList>
            <person name="Chiriac C."/>
            <person name="Salcher M."/>
            <person name="Ghai R."/>
            <person name="Kavagutti S V."/>
        </authorList>
    </citation>
    <scope>NUCLEOTIDE SEQUENCE</scope>
</reference>
<feature type="transmembrane region" description="Helical" evidence="2">
    <location>
        <begin position="2020"/>
        <end position="2039"/>
    </location>
</feature>
<name>A0A6J5P0U5_9CAUD</name>
<evidence type="ECO:0000256" key="1">
    <source>
        <dbReference type="SAM" id="Coils"/>
    </source>
</evidence>
<keyword evidence="2" id="KW-1133">Transmembrane helix</keyword>
<dbReference type="EMBL" id="LR796774">
    <property type="protein sequence ID" value="CAB4164963.1"/>
    <property type="molecule type" value="Genomic_DNA"/>
</dbReference>
<proteinExistence type="predicted"/>
<evidence type="ECO:0000313" key="3">
    <source>
        <dbReference type="EMBL" id="CAB4164963.1"/>
    </source>
</evidence>
<sequence>MPIDPKTADLMITDFGAWENTLDEAQRQSLENTFRFEPDRVAAQKRFASVANVAAYTGQDVEEVSSRFEDYYMHAFARDEERGLALAGGVKDANEFYGLLTKRAKNNTIKAETLKSASSAAFDSALRGGSDMADFAAWQVENEHLPEAFGEARKVWAKTRADVEKELGPDGRAAASRAFRAMRSITGASQESDAWINEAKSDLINLRVRSPKAYKLALAAVQLMAADAGRVEKGVAQGMGENAGRVISDIGASFLFARPIVEMSQDASETMVKAGLTNAENPERLAAQIRARREVENDIRDISRGVIDPVKSESEGWAGWAENAAYVSASSLPLMASVMIPGGTSAASGSFTSISYNYFRRNGWEGVDAAVASVISGVFQAAVEKSSEAIIKIPGVAGVLNKFGVKPGSSWAAQFFLRSGMRSVVELTEEIIQEATAPFIQELANAIMPSIPDTPEGKHLSDVMSSFFEADNFAPLVLAVVPLGVIGAGMSTSQDMDVMEDARRFFGDQAAAEIMAETDPAKRDAMIREKFNALSAADIARIARDGMNQSIVSAEAQRQFRQNLSAEAAKVGITMYRDDQGWKVQTISGKIISVDSEEAAERYVTDLRLSGEEYEAESTIALADELVKAFPGTRLELSPSEMRADQKDGLVLYNPVTEQTTVIKDAKSLENLWREASAVQSGSRVPQLVLGDNFMEFGQSIARVFRRGRGSNDAPAAITAMHEVIEAAWRKGVMTGQWTVEGTRQILATIAPTLEAGIAKLGKDAQAQELLWLNNLKKAAAEGDEDLVREVFVEMAVRTWIGRDRDGRKTGLKPGVILRALNASVLQESDPENITIGQKVIEWFKSIGAYLKGVIATANIIRSAERDGLIDDFTGFLDEVLGLEASAREEAEVKQDVQDMAFSLAPEMRDGASFSISPVSTVSTGGLSEAEAEIKSMLPTDVRADYQKFDDRAPILWRGETTFPAVRSVKIIGADSSGKSRSIYPSAAVTLANGGVFVKRFRVSDHAQVSETAFRQYDLDYRLTRERGETERAFDKRIIEAAQSDLIDAAIFAWEDQMRQLRPLVDAEYGNELKRQKAAQSGEFEIARQIDDTIRFFRDNTMRPAKAYQNKFGWTYRDGILKDAQGQELGQFANLDAARFWIRDEYFKPSRAADGTLATFSLSPASGIDIVSDTLESWQDVFDKAAKRNPTRAMAIRDLAQQRINRLGEMWAADRWTAKGDKIRAVVEKRTKSSLDDEQAMREALALDQILEAEGMNSAAAMRSKDSKDYEAWQRFQESKALILSKGEFTEEEAEKLAGASSSAWRKAFVSSIREAVKKAKAEAAAWRQEADDMQADDWSPRESLVRDMRVLNVALSAFPPEVRAKITGGSMVKLAGLATERARYKAIQKALEKAIVETEVFMRKEYTEQVDNALDTYRSQKDSSGRISGKLPSQYTELVDYAYRIREASIEDQATESGGLEKALEESESDQQTQSVLTKMGILRLFEAWEMKDSTAMAAASEWLSETIENGKLGRKLLNEERKAMMDELRATAKKDAVPEGKISKVDVDNETNQIRFKVFRRAWQGLNGMLDSAIHTFLQRLELVFGEDSKIADYFITSFIRAANASNDIKRGVNAKYHDMLSVVFNSRSRLAHARGIGQMQKVKNSGVMITEGRKVKEVKLDIETLTKLADGDMTAEAAGLRQDQVDAALEEWAASERKRTVTVEVVENAGEQKERQMTELQGVQWWLWSRQEASRKQMERDGWTEESLKQLDAFLSPQAKALGEWIAASYDDAARLIDPVYRRLFNAPLPRVKNYAPIYRNRSGDASVMDLDASDISSGLAAAFINSRVNTVSPLAEMDAVTVMLTHWNNVAHWVTHAEAVRDAKAVLLDRDVMTAVKQKSGLVSSNSIKQRIAAIESQGTTAARELHDLNRFWKWLIQYRAYKSLAFRISPVIKQTPALLNPLLADVPAHSYTVGLARAFYDPDAFARDVSAMFESDVIQRRIEGGFSAEARIATQGEGAAGSVALAWMQRGMMPMAWTDGGWTALGAAVSFDYYKRGYMAENPQASAAMADAYATKRLEKMIATSAQPADIVNRSLVEASSNPFMRSLWMFASDPRKALGIEVTALKKLLSGKSKNKAMDIQRIIVAHFAQAAMFQLMASILASFIGDDEDKDREWSREQWALSLTLGPINGLFVFGRLIDMAARRVLGLRIFPGGNLVEKAADDLVRGGKSMDELFNPDDPEDFINAMDALAVGASGVMSMAIGPQAGVVDVTANLVREGNKVLKAATREE</sequence>
<keyword evidence="2" id="KW-0472">Membrane</keyword>
<organism evidence="3">
    <name type="scientific">uncultured Caudovirales phage</name>
    <dbReference type="NCBI Taxonomy" id="2100421"/>
    <lineage>
        <taxon>Viruses</taxon>
        <taxon>Duplodnaviria</taxon>
        <taxon>Heunggongvirae</taxon>
        <taxon>Uroviricota</taxon>
        <taxon>Caudoviricetes</taxon>
        <taxon>Peduoviridae</taxon>
        <taxon>Maltschvirus</taxon>
        <taxon>Maltschvirus maltsch</taxon>
    </lineage>
</organism>